<gene>
    <name evidence="1" type="ORF">BLNAU_5251</name>
</gene>
<accession>A0ABQ9Y7L7</accession>
<name>A0ABQ9Y7L7_9EUKA</name>
<evidence type="ECO:0000313" key="1">
    <source>
        <dbReference type="EMBL" id="KAK2959762.1"/>
    </source>
</evidence>
<protein>
    <submittedName>
        <fullName evidence="1">Uncharacterized protein</fullName>
    </submittedName>
</protein>
<sequence>MTALLSFGTKYLITEFEVSGSFFILDKDVTFSVPPEPPRITGASCSLNGKKDKLIVELSGSALSSSGQTAVMSGSSAIVSSNGELFNVSSTKCFVNFSVGLSENSTHVVFGGRYELLSVGSGPSSIIVTSGLFIDVPLPPQITSITAPTEISTWNFVLNFSGERLPSNKVYLVTLTHGDSFAVLFSSTIAGTSTLNIGRSGEPEYDTEYTISSILQGVSGKEDEHVVFSPATFRTPLGPTLSSVSCDLDSSNPDFVKLTFTTARIPSEVFTLTVTTTETPIESIELPISPSDLSAGFVFVEVYNNSNTLKYGTTYSIERMNSSSIVAVVSATSFSTPPEPIRITSVDCSLGGDKHKSAIVVLSGVKLGGGKTFTVTVERVACIPISGLYLI</sequence>
<reference evidence="1 2" key="1">
    <citation type="journal article" date="2022" name="bioRxiv">
        <title>Genomics of Preaxostyla Flagellates Illuminates Evolutionary Transitions and the Path Towards Mitochondrial Loss.</title>
        <authorList>
            <person name="Novak L.V.F."/>
            <person name="Treitli S.C."/>
            <person name="Pyrih J."/>
            <person name="Halakuc P."/>
            <person name="Pipaliya S.V."/>
            <person name="Vacek V."/>
            <person name="Brzon O."/>
            <person name="Soukal P."/>
            <person name="Eme L."/>
            <person name="Dacks J.B."/>
            <person name="Karnkowska A."/>
            <person name="Elias M."/>
            <person name="Hampl V."/>
        </authorList>
    </citation>
    <scope>NUCLEOTIDE SEQUENCE [LARGE SCALE GENOMIC DNA]</scope>
    <source>
        <strain evidence="1">NAU3</strain>
        <tissue evidence="1">Gut</tissue>
    </source>
</reference>
<dbReference type="Proteomes" id="UP001281761">
    <property type="component" value="Unassembled WGS sequence"/>
</dbReference>
<dbReference type="EMBL" id="JARBJD010000027">
    <property type="protein sequence ID" value="KAK2959762.1"/>
    <property type="molecule type" value="Genomic_DNA"/>
</dbReference>
<organism evidence="1 2">
    <name type="scientific">Blattamonas nauphoetae</name>
    <dbReference type="NCBI Taxonomy" id="2049346"/>
    <lineage>
        <taxon>Eukaryota</taxon>
        <taxon>Metamonada</taxon>
        <taxon>Preaxostyla</taxon>
        <taxon>Oxymonadida</taxon>
        <taxon>Blattamonas</taxon>
    </lineage>
</organism>
<keyword evidence="2" id="KW-1185">Reference proteome</keyword>
<proteinExistence type="predicted"/>
<evidence type="ECO:0000313" key="2">
    <source>
        <dbReference type="Proteomes" id="UP001281761"/>
    </source>
</evidence>
<comment type="caution">
    <text evidence="1">The sequence shown here is derived from an EMBL/GenBank/DDBJ whole genome shotgun (WGS) entry which is preliminary data.</text>
</comment>